<proteinExistence type="predicted"/>
<accession>A0A5C5UUZ2</accession>
<organism evidence="1 2">
    <name type="scientific">Blastopirellula retiformator</name>
    <dbReference type="NCBI Taxonomy" id="2527970"/>
    <lineage>
        <taxon>Bacteria</taxon>
        <taxon>Pseudomonadati</taxon>
        <taxon>Planctomycetota</taxon>
        <taxon>Planctomycetia</taxon>
        <taxon>Pirellulales</taxon>
        <taxon>Pirellulaceae</taxon>
        <taxon>Blastopirellula</taxon>
    </lineage>
</organism>
<dbReference type="Proteomes" id="UP000318878">
    <property type="component" value="Unassembled WGS sequence"/>
</dbReference>
<dbReference type="EMBL" id="SJPF01000006">
    <property type="protein sequence ID" value="TWT29958.1"/>
    <property type="molecule type" value="Genomic_DNA"/>
</dbReference>
<name>A0A5C5UUZ2_9BACT</name>
<reference evidence="1 2" key="1">
    <citation type="submission" date="2019-02" db="EMBL/GenBank/DDBJ databases">
        <title>Deep-cultivation of Planctomycetes and their phenomic and genomic characterization uncovers novel biology.</title>
        <authorList>
            <person name="Wiegand S."/>
            <person name="Jogler M."/>
            <person name="Boedeker C."/>
            <person name="Pinto D."/>
            <person name="Vollmers J."/>
            <person name="Rivas-Marin E."/>
            <person name="Kohn T."/>
            <person name="Peeters S.H."/>
            <person name="Heuer A."/>
            <person name="Rast P."/>
            <person name="Oberbeckmann S."/>
            <person name="Bunk B."/>
            <person name="Jeske O."/>
            <person name="Meyerdierks A."/>
            <person name="Storesund J.E."/>
            <person name="Kallscheuer N."/>
            <person name="Luecker S."/>
            <person name="Lage O.M."/>
            <person name="Pohl T."/>
            <person name="Merkel B.J."/>
            <person name="Hornburger P."/>
            <person name="Mueller R.-W."/>
            <person name="Bruemmer F."/>
            <person name="Labrenz M."/>
            <person name="Spormann A.M."/>
            <person name="Op Den Camp H."/>
            <person name="Overmann J."/>
            <person name="Amann R."/>
            <person name="Jetten M.S.M."/>
            <person name="Mascher T."/>
            <person name="Medema M.H."/>
            <person name="Devos D.P."/>
            <person name="Kaster A.-K."/>
            <person name="Ovreas L."/>
            <person name="Rohde M."/>
            <person name="Galperin M.Y."/>
            <person name="Jogler C."/>
        </authorList>
    </citation>
    <scope>NUCLEOTIDE SEQUENCE [LARGE SCALE GENOMIC DNA]</scope>
    <source>
        <strain evidence="1 2">Enr8</strain>
    </source>
</reference>
<sequence>MIHRGCCKFFNEMIGVPLVAFCYCYLEDNRGGRLALDSLFLDSEKLEGSLTLKENGRLFCRLEGVGCDGRDVASCLGEEFRLVLVVFDDFVHVKIPLFNGSICEDVNKWEYSDGALVAQVLRQSRQGYVVRVGNTKAILPGQYLTKELRQDLGGLIHKVFEFELVATHENGDIIVKPIGPFLSFQDWWDLPDSARRRGVQ</sequence>
<evidence type="ECO:0000313" key="2">
    <source>
        <dbReference type="Proteomes" id="UP000318878"/>
    </source>
</evidence>
<comment type="caution">
    <text evidence="1">The sequence shown here is derived from an EMBL/GenBank/DDBJ whole genome shotgun (WGS) entry which is preliminary data.</text>
</comment>
<dbReference type="RefSeq" id="WP_146436129.1">
    <property type="nucleotide sequence ID" value="NZ_SJPF01000006.1"/>
</dbReference>
<evidence type="ECO:0000313" key="1">
    <source>
        <dbReference type="EMBL" id="TWT29958.1"/>
    </source>
</evidence>
<dbReference type="AlphaFoldDB" id="A0A5C5UUZ2"/>
<keyword evidence="2" id="KW-1185">Reference proteome</keyword>
<protein>
    <submittedName>
        <fullName evidence="1">Uncharacterized protein</fullName>
    </submittedName>
</protein>
<gene>
    <name evidence="1" type="ORF">Enr8_46150</name>
</gene>